<sequence length="607" mass="67033">MPRRRLFALKVSAVQTVEKGGEGSAGKPRRTVWKRPGEDKQQGVRRPGPVGRPSKLAERRRVSPLNPQQQSAVNTLLRNFRAWPLDADWDQLLASARLPAEHVDEDVLQNLFRVLPWYKSGKSPKSSPDNSASLDNSAGEAKPSPDSSASLDNSAGEAESGEEDGGGRKAHSAGDALRMLSLYRWWQGKNPERFSGPLALQLVVCLSKAELLEEAASFGDSLKEKLSEHSESIDTSTLTNLYYRIGAYEDAIRVYNEARETEKPVEARCSVVTLLSMEELGYPGEKLFAVFKAEKDKAAFRHKSLNAMLTKGVTLEDIKMSQEDGKIPEGLISRLITALCELGRRDEACALVRPFLEPGAPLLTISILVSVITSLENMGLIEEAQQLMDRHVAGGVDMGKALSYRMARVPTNAAAALVYRSLMRFEGSHRNNFHTHVLAISKFANLRDADGVWEAYEAAKEARASKENQRPAAIFLSVYVDVIRTLATAGREFAAEQVLADCLRAHHQQMSPKDVTQLQAAYVSLVRMYLAQHNPQKVVDLVRLMVLTQHWVSRPALKKWAESLREQGADAEAEQLEVEGLQMDEYRPQAKGVWVKKAAGAVAQGSS</sequence>
<evidence type="ECO:0000313" key="2">
    <source>
        <dbReference type="EMBL" id="GAQ78730.1"/>
    </source>
</evidence>
<feature type="region of interest" description="Disordered" evidence="1">
    <location>
        <begin position="119"/>
        <end position="171"/>
    </location>
</feature>
<dbReference type="Proteomes" id="UP000054558">
    <property type="component" value="Unassembled WGS sequence"/>
</dbReference>
<dbReference type="Gene3D" id="1.25.40.10">
    <property type="entry name" value="Tetratricopeptide repeat domain"/>
    <property type="match status" value="1"/>
</dbReference>
<protein>
    <submittedName>
        <fullName evidence="2">Uncharacterized protein</fullName>
    </submittedName>
</protein>
<dbReference type="AlphaFoldDB" id="A0A1Y1HJM1"/>
<evidence type="ECO:0000313" key="3">
    <source>
        <dbReference type="Proteomes" id="UP000054558"/>
    </source>
</evidence>
<accession>A0A1Y1HJM1</accession>
<evidence type="ECO:0000256" key="1">
    <source>
        <dbReference type="SAM" id="MobiDB-lite"/>
    </source>
</evidence>
<reference evidence="2 3" key="1">
    <citation type="journal article" date="2014" name="Nat. Commun.">
        <title>Klebsormidium flaccidum genome reveals primary factors for plant terrestrial adaptation.</title>
        <authorList>
            <person name="Hori K."/>
            <person name="Maruyama F."/>
            <person name="Fujisawa T."/>
            <person name="Togashi T."/>
            <person name="Yamamoto N."/>
            <person name="Seo M."/>
            <person name="Sato S."/>
            <person name="Yamada T."/>
            <person name="Mori H."/>
            <person name="Tajima N."/>
            <person name="Moriyama T."/>
            <person name="Ikeuchi M."/>
            <person name="Watanabe M."/>
            <person name="Wada H."/>
            <person name="Kobayashi K."/>
            <person name="Saito M."/>
            <person name="Masuda T."/>
            <person name="Sasaki-Sekimoto Y."/>
            <person name="Mashiguchi K."/>
            <person name="Awai K."/>
            <person name="Shimojima M."/>
            <person name="Masuda S."/>
            <person name="Iwai M."/>
            <person name="Nobusawa T."/>
            <person name="Narise T."/>
            <person name="Kondo S."/>
            <person name="Saito H."/>
            <person name="Sato R."/>
            <person name="Murakawa M."/>
            <person name="Ihara Y."/>
            <person name="Oshima-Yamada Y."/>
            <person name="Ohtaka K."/>
            <person name="Satoh M."/>
            <person name="Sonobe K."/>
            <person name="Ishii M."/>
            <person name="Ohtani R."/>
            <person name="Kanamori-Sato M."/>
            <person name="Honoki R."/>
            <person name="Miyazaki D."/>
            <person name="Mochizuki H."/>
            <person name="Umetsu J."/>
            <person name="Higashi K."/>
            <person name="Shibata D."/>
            <person name="Kamiya Y."/>
            <person name="Sato N."/>
            <person name="Nakamura Y."/>
            <person name="Tabata S."/>
            <person name="Ida S."/>
            <person name="Kurokawa K."/>
            <person name="Ohta H."/>
        </authorList>
    </citation>
    <scope>NUCLEOTIDE SEQUENCE [LARGE SCALE GENOMIC DNA]</scope>
    <source>
        <strain evidence="2 3">NIES-2285</strain>
    </source>
</reference>
<feature type="compositionally biased region" description="Polar residues" evidence="1">
    <location>
        <begin position="123"/>
        <end position="136"/>
    </location>
</feature>
<dbReference type="InterPro" id="IPR011990">
    <property type="entry name" value="TPR-like_helical_dom_sf"/>
</dbReference>
<proteinExistence type="predicted"/>
<organism evidence="2 3">
    <name type="scientific">Klebsormidium nitens</name>
    <name type="common">Green alga</name>
    <name type="synonym">Ulothrix nitens</name>
    <dbReference type="NCBI Taxonomy" id="105231"/>
    <lineage>
        <taxon>Eukaryota</taxon>
        <taxon>Viridiplantae</taxon>
        <taxon>Streptophyta</taxon>
        <taxon>Klebsormidiophyceae</taxon>
        <taxon>Klebsormidiales</taxon>
        <taxon>Klebsormidiaceae</taxon>
        <taxon>Klebsormidium</taxon>
    </lineage>
</organism>
<gene>
    <name evidence="2" type="ORF">KFL_000180130</name>
</gene>
<dbReference type="EMBL" id="DF236967">
    <property type="protein sequence ID" value="GAQ78730.1"/>
    <property type="molecule type" value="Genomic_DNA"/>
</dbReference>
<keyword evidence="3" id="KW-1185">Reference proteome</keyword>
<feature type="region of interest" description="Disordered" evidence="1">
    <location>
        <begin position="18"/>
        <end position="70"/>
    </location>
</feature>
<name>A0A1Y1HJM1_KLENI</name>